<protein>
    <submittedName>
        <fullName evidence="1">Uncharacterized protein</fullName>
    </submittedName>
</protein>
<dbReference type="EMBL" id="CP036433">
    <property type="protein sequence ID" value="QDU97115.1"/>
    <property type="molecule type" value="Genomic_DNA"/>
</dbReference>
<name>A0A518DZ73_9BACT</name>
<dbReference type="Proteomes" id="UP000317648">
    <property type="component" value="Chromosome"/>
</dbReference>
<evidence type="ECO:0000313" key="1">
    <source>
        <dbReference type="EMBL" id="QDU97115.1"/>
    </source>
</evidence>
<dbReference type="KEGG" id="lcre:Pla8534_49600"/>
<organism evidence="1 2">
    <name type="scientific">Lignipirellula cremea</name>
    <dbReference type="NCBI Taxonomy" id="2528010"/>
    <lineage>
        <taxon>Bacteria</taxon>
        <taxon>Pseudomonadati</taxon>
        <taxon>Planctomycetota</taxon>
        <taxon>Planctomycetia</taxon>
        <taxon>Pirellulales</taxon>
        <taxon>Pirellulaceae</taxon>
        <taxon>Lignipirellula</taxon>
    </lineage>
</organism>
<evidence type="ECO:0000313" key="2">
    <source>
        <dbReference type="Proteomes" id="UP000317648"/>
    </source>
</evidence>
<accession>A0A518DZ73</accession>
<dbReference type="AlphaFoldDB" id="A0A518DZ73"/>
<proteinExistence type="predicted"/>
<sequence length="54" mass="5845">MADHPLSDDTRTALCERLGEAAGNQLAELISRMASWRLASVEIASFFRAIPAPS</sequence>
<keyword evidence="2" id="KW-1185">Reference proteome</keyword>
<gene>
    <name evidence="1" type="ORF">Pla8534_49600</name>
</gene>
<reference evidence="1 2" key="1">
    <citation type="submission" date="2019-02" db="EMBL/GenBank/DDBJ databases">
        <title>Deep-cultivation of Planctomycetes and their phenomic and genomic characterization uncovers novel biology.</title>
        <authorList>
            <person name="Wiegand S."/>
            <person name="Jogler M."/>
            <person name="Boedeker C."/>
            <person name="Pinto D."/>
            <person name="Vollmers J."/>
            <person name="Rivas-Marin E."/>
            <person name="Kohn T."/>
            <person name="Peeters S.H."/>
            <person name="Heuer A."/>
            <person name="Rast P."/>
            <person name="Oberbeckmann S."/>
            <person name="Bunk B."/>
            <person name="Jeske O."/>
            <person name="Meyerdierks A."/>
            <person name="Storesund J.E."/>
            <person name="Kallscheuer N."/>
            <person name="Luecker S."/>
            <person name="Lage O.M."/>
            <person name="Pohl T."/>
            <person name="Merkel B.J."/>
            <person name="Hornburger P."/>
            <person name="Mueller R.-W."/>
            <person name="Bruemmer F."/>
            <person name="Labrenz M."/>
            <person name="Spormann A.M."/>
            <person name="Op den Camp H."/>
            <person name="Overmann J."/>
            <person name="Amann R."/>
            <person name="Jetten M.S.M."/>
            <person name="Mascher T."/>
            <person name="Medema M.H."/>
            <person name="Devos D.P."/>
            <person name="Kaster A.-K."/>
            <person name="Ovreas L."/>
            <person name="Rohde M."/>
            <person name="Galperin M.Y."/>
            <person name="Jogler C."/>
        </authorList>
    </citation>
    <scope>NUCLEOTIDE SEQUENCE [LARGE SCALE GENOMIC DNA]</scope>
    <source>
        <strain evidence="1 2">Pla85_3_4</strain>
    </source>
</reference>